<feature type="transmembrane region" description="Helical" evidence="1">
    <location>
        <begin position="20"/>
        <end position="40"/>
    </location>
</feature>
<proteinExistence type="predicted"/>
<keyword evidence="1" id="KW-1133">Transmembrane helix</keyword>
<evidence type="ECO:0000313" key="2">
    <source>
        <dbReference type="EMBL" id="CAB4588211.1"/>
    </source>
</evidence>
<reference evidence="2" key="1">
    <citation type="submission" date="2020-05" db="EMBL/GenBank/DDBJ databases">
        <authorList>
            <person name="Chiriac C."/>
            <person name="Salcher M."/>
            <person name="Ghai R."/>
            <person name="Kavagutti S V."/>
        </authorList>
    </citation>
    <scope>NUCLEOTIDE SEQUENCE</scope>
</reference>
<organism evidence="2">
    <name type="scientific">freshwater metagenome</name>
    <dbReference type="NCBI Taxonomy" id="449393"/>
    <lineage>
        <taxon>unclassified sequences</taxon>
        <taxon>metagenomes</taxon>
        <taxon>ecological metagenomes</taxon>
    </lineage>
</organism>
<name>A0A6J6FH52_9ZZZZ</name>
<keyword evidence="1" id="KW-0812">Transmembrane</keyword>
<gene>
    <name evidence="2" type="ORF">UFOPK1788_00370</name>
</gene>
<sequence length="52" mass="5911">MYSALWRILPGPRWAKILQAVAIVIVVLSVSVEWIFPWAAETFIQPVTTVDQ</sequence>
<dbReference type="EMBL" id="CAEZUE010000032">
    <property type="protein sequence ID" value="CAB4588211.1"/>
    <property type="molecule type" value="Genomic_DNA"/>
</dbReference>
<accession>A0A6J6FH52</accession>
<keyword evidence="1" id="KW-0472">Membrane</keyword>
<protein>
    <submittedName>
        <fullName evidence="2">Unannotated protein</fullName>
    </submittedName>
</protein>
<dbReference type="AlphaFoldDB" id="A0A6J6FH52"/>
<evidence type="ECO:0000256" key="1">
    <source>
        <dbReference type="SAM" id="Phobius"/>
    </source>
</evidence>